<evidence type="ECO:0000313" key="3">
    <source>
        <dbReference type="Proteomes" id="UP000007029"/>
    </source>
</evidence>
<proteinExistence type="predicted"/>
<keyword evidence="3" id="KW-1185">Reference proteome</keyword>
<sequence length="149" mass="17001">MNKENTSFHVGSDAERALQTLMTRVEDVRQGMERLVEEAKEDFEPVAEEFRELHEKHAAQLRSKLAEHGFDVEEGGSFMAKVHETVIAARSHFSHIDQNILASVRNGEQHVLNAFDDAINKVENDTLRDALKSMRSELRDCVERTRNLG</sequence>
<evidence type="ECO:0000259" key="1">
    <source>
        <dbReference type="Pfam" id="PF09537"/>
    </source>
</evidence>
<reference evidence="2 3" key="1">
    <citation type="journal article" date="2007" name="J. Bacteriol.">
        <title>The complete genome sequence of Roseobacter denitrificans reveals a mixotrophic rather than photosynthetic metabolism.</title>
        <authorList>
            <person name="Swingley W.D."/>
            <person name="Sadekar S."/>
            <person name="Mastrian S.D."/>
            <person name="Matthies H.J."/>
            <person name="Hao J."/>
            <person name="Ramos H."/>
            <person name="Acharya C.R."/>
            <person name="Conrad A.L."/>
            <person name="Taylor H.L."/>
            <person name="Dejesa L.C."/>
            <person name="Shah M.K."/>
            <person name="O'huallachain M.E."/>
            <person name="Lince M.T."/>
            <person name="Blankenship R.E."/>
            <person name="Beatty J.T."/>
            <person name="Touchman J.W."/>
        </authorList>
    </citation>
    <scope>NUCLEOTIDE SEQUENCE [LARGE SCALE GENOMIC DNA]</scope>
    <source>
        <strain evidence="3">ATCC 33942 / OCh 114</strain>
    </source>
</reference>
<dbReference type="Gene3D" id="1.20.1260.10">
    <property type="match status" value="1"/>
</dbReference>
<dbReference type="HOGENOM" id="CLU_114531_3_1_5"/>
<dbReference type="AlphaFoldDB" id="Q166R7"/>
<dbReference type="STRING" id="375451.RD1_2460"/>
<gene>
    <name evidence="2" type="ordered locus">RD1_2460</name>
</gene>
<dbReference type="RefSeq" id="WP_011568643.1">
    <property type="nucleotide sequence ID" value="NC_008209.1"/>
</dbReference>
<organism evidence="2 3">
    <name type="scientific">Roseobacter denitrificans (strain ATCC 33942 / OCh 114)</name>
    <name type="common">Erythrobacter sp. (strain OCh 114)</name>
    <name type="synonym">Roseobacter denitrificans</name>
    <dbReference type="NCBI Taxonomy" id="375451"/>
    <lineage>
        <taxon>Bacteria</taxon>
        <taxon>Pseudomonadati</taxon>
        <taxon>Pseudomonadota</taxon>
        <taxon>Alphaproteobacteria</taxon>
        <taxon>Rhodobacterales</taxon>
        <taxon>Roseobacteraceae</taxon>
        <taxon>Roseobacter</taxon>
    </lineage>
</organism>
<evidence type="ECO:0000313" key="2">
    <source>
        <dbReference type="EMBL" id="ABG32026.1"/>
    </source>
</evidence>
<dbReference type="Proteomes" id="UP000007029">
    <property type="component" value="Chromosome"/>
</dbReference>
<accession>Q166R7</accession>
<dbReference type="EMBL" id="CP000362">
    <property type="protein sequence ID" value="ABG32026.1"/>
    <property type="molecule type" value="Genomic_DNA"/>
</dbReference>
<dbReference type="InterPro" id="IPR012347">
    <property type="entry name" value="Ferritin-like"/>
</dbReference>
<dbReference type="Pfam" id="PF09537">
    <property type="entry name" value="DUF2383"/>
    <property type="match status" value="1"/>
</dbReference>
<protein>
    <recommendedName>
        <fullName evidence="1">DUF2383 domain-containing protein</fullName>
    </recommendedName>
</protein>
<dbReference type="InterPro" id="IPR019052">
    <property type="entry name" value="DUF2383"/>
</dbReference>
<dbReference type="SUPFAM" id="SSF58113">
    <property type="entry name" value="Apolipoprotein A-I"/>
    <property type="match status" value="1"/>
</dbReference>
<name>Q166R7_ROSDO</name>
<dbReference type="KEGG" id="rde:RD1_2460"/>
<dbReference type="OrthoDB" id="7857789at2"/>
<feature type="domain" description="DUF2383" evidence="1">
    <location>
        <begin position="14"/>
        <end position="121"/>
    </location>
</feature>
<dbReference type="eggNOG" id="ENOG5030IW3">
    <property type="taxonomic scope" value="Bacteria"/>
</dbReference>